<dbReference type="RefSeq" id="XP_070851313.1">
    <property type="nucleotide sequence ID" value="XM_070995212.1"/>
</dbReference>
<evidence type="ECO:0000256" key="2">
    <source>
        <dbReference type="ARBA" id="ARBA00024195"/>
    </source>
</evidence>
<dbReference type="SUPFAM" id="SSF50494">
    <property type="entry name" value="Trypsin-like serine proteases"/>
    <property type="match status" value="2"/>
</dbReference>
<dbReference type="PANTHER" id="PTHR24256">
    <property type="entry name" value="TRYPTASE-RELATED"/>
    <property type="match status" value="1"/>
</dbReference>
<dbReference type="InterPro" id="IPR051487">
    <property type="entry name" value="Ser/Thr_Proteases_Immune/Dev"/>
</dbReference>
<dbReference type="AlphaFoldDB" id="A0AB39Z7F3"/>
<comment type="similarity">
    <text evidence="2">Belongs to the peptidase S1 family. CLIP subfamily.</text>
</comment>
<organism evidence="6 7">
    <name type="scientific">Drosophila suzukii</name>
    <name type="common">Spotted-wing drosophila fruit fly</name>
    <dbReference type="NCBI Taxonomy" id="28584"/>
    <lineage>
        <taxon>Eukaryota</taxon>
        <taxon>Metazoa</taxon>
        <taxon>Ecdysozoa</taxon>
        <taxon>Arthropoda</taxon>
        <taxon>Hexapoda</taxon>
        <taxon>Insecta</taxon>
        <taxon>Pterygota</taxon>
        <taxon>Neoptera</taxon>
        <taxon>Endopterygota</taxon>
        <taxon>Diptera</taxon>
        <taxon>Brachycera</taxon>
        <taxon>Muscomorpha</taxon>
        <taxon>Ephydroidea</taxon>
        <taxon>Drosophilidae</taxon>
        <taxon>Drosophila</taxon>
        <taxon>Sophophora</taxon>
    </lineage>
</organism>
<dbReference type="GO" id="GO:0006508">
    <property type="term" value="P:proteolysis"/>
    <property type="evidence" value="ECO:0007669"/>
    <property type="project" value="UniProtKB-KW"/>
</dbReference>
<dbReference type="InterPro" id="IPR018114">
    <property type="entry name" value="TRYPSIN_HIS"/>
</dbReference>
<dbReference type="RefSeq" id="XP_016929685.3">
    <property type="nucleotide sequence ID" value="XM_017074196.4"/>
</dbReference>
<dbReference type="InterPro" id="IPR001254">
    <property type="entry name" value="Trypsin_dom"/>
</dbReference>
<keyword evidence="3" id="KW-0645">Protease</keyword>
<dbReference type="InterPro" id="IPR009003">
    <property type="entry name" value="Peptidase_S1_PA"/>
</dbReference>
<reference evidence="7 8" key="1">
    <citation type="submission" date="2025-05" db="UniProtKB">
        <authorList>
            <consortium name="RefSeq"/>
        </authorList>
    </citation>
    <scope>IDENTIFICATION</scope>
</reference>
<dbReference type="PROSITE" id="PS50240">
    <property type="entry name" value="TRYPSIN_DOM"/>
    <property type="match status" value="2"/>
</dbReference>
<keyword evidence="1" id="KW-1015">Disulfide bond</keyword>
<keyword evidence="3" id="KW-0378">Hydrolase</keyword>
<name>A0AB39Z7F3_DROSZ</name>
<dbReference type="PROSITE" id="PS00134">
    <property type="entry name" value="TRYPSIN_HIS"/>
    <property type="match status" value="1"/>
</dbReference>
<dbReference type="SMART" id="SM00020">
    <property type="entry name" value="Tryp_SPc"/>
    <property type="match status" value="1"/>
</dbReference>
<keyword evidence="3" id="KW-0720">Serine protease</keyword>
<dbReference type="PRINTS" id="PR00722">
    <property type="entry name" value="CHYMOTRYPSIN"/>
</dbReference>
<accession>A0AB39Z7F3</accession>
<feature type="domain" description="Peptidase S1" evidence="5">
    <location>
        <begin position="45"/>
        <end position="274"/>
    </location>
</feature>
<dbReference type="Pfam" id="PF00089">
    <property type="entry name" value="Trypsin"/>
    <property type="match status" value="2"/>
</dbReference>
<dbReference type="GO" id="GO:0004252">
    <property type="term" value="F:serine-type endopeptidase activity"/>
    <property type="evidence" value="ECO:0007669"/>
    <property type="project" value="InterPro"/>
</dbReference>
<dbReference type="PROSITE" id="PS00135">
    <property type="entry name" value="TRYPSIN_SER"/>
    <property type="match status" value="1"/>
</dbReference>
<proteinExistence type="inferred from homology"/>
<keyword evidence="4" id="KW-0732">Signal</keyword>
<keyword evidence="6" id="KW-1185">Reference proteome</keyword>
<sequence>MNFRTSLEMQTYLAWICFFTLLPSQLGASQFLEEPCGTPKVVYKIVNGDNARLQDAAWMAEIDNGTALLCGGTLIHRRFVLTAAHCIHGQKKLQVRLGAYNRSNPTVVIKVIKGITHRLYKKSSSFQNDIGLLKLSSSVFFNPDIHPICIILNKNLKIEVDKTQKFRAYGWGLKENRVESDLLQTIIVNRADPYNCYKGLGVTPTSNQICGWVSYGDTCQGDSGGPLVNNVTIKGIGVRATQLGIVSYGDLGCNGLSVYTDVTSYVDWIAATIKKYNADESQAQIPLRPAKDLEKWLYRDCGGDTIASNLLGNIYGPNFMAQGVLITDQFVITNAKGLPASPHSLEVSVIGMQKTYESYRVVKIFKQAQENNDIALLKLNRQVTGTDGMKPICMLANLKDQQEAESSNSFTVFDYINTYSGVFDFTVFPISPYDCSYSIQRIIEPNQLCVRTPRGISQNYGKPGDILGKKIFYMGKEWFVLYGIVSYSYNGVHIYTNVMAETGWIANTLKLNQF</sequence>
<evidence type="ECO:0000313" key="6">
    <source>
        <dbReference type="Proteomes" id="UP001652628"/>
    </source>
</evidence>
<dbReference type="Gene3D" id="2.40.10.10">
    <property type="entry name" value="Trypsin-like serine proteases"/>
    <property type="match status" value="3"/>
</dbReference>
<evidence type="ECO:0000259" key="5">
    <source>
        <dbReference type="PROSITE" id="PS50240"/>
    </source>
</evidence>
<dbReference type="InterPro" id="IPR043504">
    <property type="entry name" value="Peptidase_S1_PA_chymotrypsin"/>
</dbReference>
<gene>
    <name evidence="7 8" type="primary">LOC108009666</name>
</gene>
<feature type="chain" id="PRO_5045020765" description="Peptidase S1 domain-containing protein" evidence="4">
    <location>
        <begin position="30"/>
        <end position="514"/>
    </location>
</feature>
<feature type="signal peptide" evidence="4">
    <location>
        <begin position="1"/>
        <end position="29"/>
    </location>
</feature>
<feature type="domain" description="Peptidase S1" evidence="5">
    <location>
        <begin position="297"/>
        <end position="510"/>
    </location>
</feature>
<evidence type="ECO:0000313" key="8">
    <source>
        <dbReference type="RefSeq" id="XP_070851313.1"/>
    </source>
</evidence>
<dbReference type="GeneID" id="108009666"/>
<dbReference type="CDD" id="cd00190">
    <property type="entry name" value="Tryp_SPc"/>
    <property type="match status" value="1"/>
</dbReference>
<dbReference type="InterPro" id="IPR001314">
    <property type="entry name" value="Peptidase_S1A"/>
</dbReference>
<dbReference type="Proteomes" id="UP001652628">
    <property type="component" value="Chromosome 2R"/>
</dbReference>
<evidence type="ECO:0000313" key="7">
    <source>
        <dbReference type="RefSeq" id="XP_016929685.3"/>
    </source>
</evidence>
<evidence type="ECO:0000256" key="1">
    <source>
        <dbReference type="ARBA" id="ARBA00023157"/>
    </source>
</evidence>
<evidence type="ECO:0000256" key="3">
    <source>
        <dbReference type="RuleBase" id="RU363034"/>
    </source>
</evidence>
<dbReference type="GO" id="GO:0005576">
    <property type="term" value="C:extracellular region"/>
    <property type="evidence" value="ECO:0007669"/>
    <property type="project" value="UniProtKB-SubCell"/>
</dbReference>
<dbReference type="InterPro" id="IPR033116">
    <property type="entry name" value="TRYPSIN_SER"/>
</dbReference>
<protein>
    <recommendedName>
        <fullName evidence="5">Peptidase S1 domain-containing protein</fullName>
    </recommendedName>
</protein>
<evidence type="ECO:0000256" key="4">
    <source>
        <dbReference type="SAM" id="SignalP"/>
    </source>
</evidence>